<dbReference type="EMBL" id="CAOF01000140">
    <property type="protein sequence ID" value="CCO48248.1"/>
    <property type="molecule type" value="Genomic_DNA"/>
</dbReference>
<evidence type="ECO:0000256" key="12">
    <source>
        <dbReference type="ARBA" id="ARBA00023139"/>
    </source>
</evidence>
<dbReference type="GO" id="GO:0046930">
    <property type="term" value="C:pore complex"/>
    <property type="evidence" value="ECO:0007669"/>
    <property type="project" value="UniProtKB-KW"/>
</dbReference>
<dbReference type="Pfam" id="PF10531">
    <property type="entry name" value="SLBB"/>
    <property type="match status" value="4"/>
</dbReference>
<comment type="subcellular location">
    <subcellularLocation>
        <location evidence="1">Cell outer membrane</location>
        <topology evidence="1">Multi-pass membrane protein</topology>
    </subcellularLocation>
</comment>
<comment type="caution">
    <text evidence="19">The sequence shown here is derived from an EMBL/GenBank/DDBJ whole genome shotgun (WGS) entry which is preliminary data.</text>
</comment>
<keyword evidence="5" id="KW-0762">Sugar transport</keyword>
<gene>
    <name evidence="19" type="ORF">VIBNISOn1_480047</name>
</gene>
<reference evidence="19 20" key="1">
    <citation type="journal article" date="2013" name="ISME J.">
        <title>Comparative genomics of pathogenic lineages of Vibrio nigripulchritudo identifies virulence-associated traits.</title>
        <authorList>
            <person name="Goudenege D."/>
            <person name="Labreuche Y."/>
            <person name="Krin E."/>
            <person name="Ansquer D."/>
            <person name="Mangenot S."/>
            <person name="Calteau A."/>
            <person name="Medigue C."/>
            <person name="Mazel D."/>
            <person name="Polz M.F."/>
            <person name="Le Roux F."/>
        </authorList>
    </citation>
    <scope>NUCLEOTIDE SEQUENCE [LARGE SCALE GENOMIC DNA]</scope>
    <source>
        <strain evidence="19 20">SOn1</strain>
    </source>
</reference>
<evidence type="ECO:0000313" key="20">
    <source>
        <dbReference type="Proteomes" id="UP000018211"/>
    </source>
</evidence>
<evidence type="ECO:0000256" key="5">
    <source>
        <dbReference type="ARBA" id="ARBA00022597"/>
    </source>
</evidence>
<dbReference type="AlphaFoldDB" id="A0AAV2VU41"/>
<dbReference type="Gene3D" id="3.10.560.10">
    <property type="entry name" value="Outer membrane lipoprotein wza domain like"/>
    <property type="match status" value="6"/>
</dbReference>
<evidence type="ECO:0000256" key="7">
    <source>
        <dbReference type="ARBA" id="ARBA00022729"/>
    </source>
</evidence>
<feature type="chain" id="PRO_5043629345" evidence="15">
    <location>
        <begin position="24"/>
        <end position="876"/>
    </location>
</feature>
<keyword evidence="8" id="KW-0625">Polysaccharide transport</keyword>
<feature type="domain" description="Soluble ligand binding" evidence="17">
    <location>
        <begin position="773"/>
        <end position="821"/>
    </location>
</feature>
<dbReference type="InterPro" id="IPR054765">
    <property type="entry name" value="SLBB_dom"/>
</dbReference>
<dbReference type="Pfam" id="PF02563">
    <property type="entry name" value="Poly_export"/>
    <property type="match status" value="1"/>
</dbReference>
<dbReference type="InterPro" id="IPR019554">
    <property type="entry name" value="Soluble_ligand-bd"/>
</dbReference>
<accession>A0AAV2VU41</accession>
<keyword evidence="7 15" id="KW-0732">Signal</keyword>
<keyword evidence="9" id="KW-0406">Ion transport</keyword>
<evidence type="ECO:0000259" key="16">
    <source>
        <dbReference type="Pfam" id="PF02563"/>
    </source>
</evidence>
<feature type="domain" description="Polysaccharide export protein N-terminal" evidence="16">
    <location>
        <begin position="122"/>
        <end position="194"/>
    </location>
</feature>
<proteinExistence type="inferred from homology"/>
<name>A0AAV2VU41_9VIBR</name>
<evidence type="ECO:0000256" key="3">
    <source>
        <dbReference type="ARBA" id="ARBA00022448"/>
    </source>
</evidence>
<evidence type="ECO:0000256" key="13">
    <source>
        <dbReference type="ARBA" id="ARBA00023237"/>
    </source>
</evidence>
<keyword evidence="12" id="KW-0564">Palmitate</keyword>
<keyword evidence="13" id="KW-0998">Cell outer membrane</keyword>
<dbReference type="InterPro" id="IPR049712">
    <property type="entry name" value="Poly_export"/>
</dbReference>
<dbReference type="GO" id="GO:0015288">
    <property type="term" value="F:porin activity"/>
    <property type="evidence" value="ECO:0007669"/>
    <property type="project" value="UniProtKB-KW"/>
</dbReference>
<evidence type="ECO:0000256" key="15">
    <source>
        <dbReference type="SAM" id="SignalP"/>
    </source>
</evidence>
<evidence type="ECO:0000256" key="14">
    <source>
        <dbReference type="ARBA" id="ARBA00023288"/>
    </source>
</evidence>
<keyword evidence="4" id="KW-1134">Transmembrane beta strand</keyword>
<dbReference type="PANTHER" id="PTHR33619">
    <property type="entry name" value="POLYSACCHARIDE EXPORT PROTEIN GFCE-RELATED"/>
    <property type="match status" value="1"/>
</dbReference>
<dbReference type="PANTHER" id="PTHR33619:SF3">
    <property type="entry name" value="POLYSACCHARIDE EXPORT PROTEIN GFCE-RELATED"/>
    <property type="match status" value="1"/>
</dbReference>
<organism evidence="19 20">
    <name type="scientific">Vibrio nigripulchritudo SOn1</name>
    <dbReference type="NCBI Taxonomy" id="1238450"/>
    <lineage>
        <taxon>Bacteria</taxon>
        <taxon>Pseudomonadati</taxon>
        <taxon>Pseudomonadota</taxon>
        <taxon>Gammaproteobacteria</taxon>
        <taxon>Vibrionales</taxon>
        <taxon>Vibrionaceae</taxon>
        <taxon>Vibrio</taxon>
    </lineage>
</organism>
<evidence type="ECO:0000256" key="1">
    <source>
        <dbReference type="ARBA" id="ARBA00004571"/>
    </source>
</evidence>
<evidence type="ECO:0000256" key="6">
    <source>
        <dbReference type="ARBA" id="ARBA00022692"/>
    </source>
</evidence>
<evidence type="ECO:0000256" key="10">
    <source>
        <dbReference type="ARBA" id="ARBA00023114"/>
    </source>
</evidence>
<dbReference type="GO" id="GO:0006811">
    <property type="term" value="P:monoatomic ion transport"/>
    <property type="evidence" value="ECO:0007669"/>
    <property type="project" value="UniProtKB-KW"/>
</dbReference>
<keyword evidence="10" id="KW-0626">Porin</keyword>
<comment type="similarity">
    <text evidence="2">Belongs to the BexD/CtrA/VexA family.</text>
</comment>
<dbReference type="Pfam" id="PF22461">
    <property type="entry name" value="SLBB_2"/>
    <property type="match status" value="1"/>
</dbReference>
<dbReference type="GO" id="GO:0009279">
    <property type="term" value="C:cell outer membrane"/>
    <property type="evidence" value="ECO:0007669"/>
    <property type="project" value="UniProtKB-SubCell"/>
</dbReference>
<feature type="domain" description="SLBB" evidence="18">
    <location>
        <begin position="202"/>
        <end position="279"/>
    </location>
</feature>
<protein>
    <submittedName>
        <fullName evidence="19">Periplasmic protein involved in polysaccharide export</fullName>
    </submittedName>
</protein>
<evidence type="ECO:0000256" key="8">
    <source>
        <dbReference type="ARBA" id="ARBA00023047"/>
    </source>
</evidence>
<dbReference type="SUPFAM" id="SSF142984">
    <property type="entry name" value="Nqo1 middle domain-like"/>
    <property type="match status" value="1"/>
</dbReference>
<evidence type="ECO:0000259" key="17">
    <source>
        <dbReference type="Pfam" id="PF10531"/>
    </source>
</evidence>
<sequence>MKNSLKTRFLALCISTVSFSGIAASPTAAQMAQFKSLPKAQQEQLVRQYGIDLNALPGNGETVSHDVQKMTNAPERVTPNIRTTETDAEAEANLDEDELKAFGYDVLFGESQGFTAIDNIPVPLDYVVESGDELKVQLYGKTNQEFRLKVDREGKVYFPEFGPVAVSGQSFVQIREQVKQLVEQKVLGVDVVVTMGNMRTMQVYIVGETTQPGAYNVNGLTTVTQALVASGGIKETGSLRKIQLKRKGETVATLDLYALLMDGDTSSDVRLRAGDTLFIPTKSSTVSVDGQVLRPAIYELSGSTSLENVLSLSGGMLPQAYLSKISIRRQTASGQEQFTLDLTQSSGLNFIVKSGDEIEVATSSNNLQGAVAIRGEVVRQGAIAYKKGMRVSDVIGSVEKDLKLNADLEYALIVREVNANKDIEILQFNLGQVIENRRSKENLRLNERDQIFVFDNGLELDYWYGTQKNKKAQAKEGLVEKHQEMIDVETGAVVINESVNEINVPETDTIANADNIKQSSREQLLNPIIERLKAQSSFEEPAKLVEISGAVKFPGTYPLPSGETLNKLLEAAGGLSERAYLTQAEVTRSQRTGESFESRHIPFSLRDVLAGNSTLELKAQDHIVIKTQPNWQQDMVVELQGEVVFPGRYSFQRGETLSDVINRAGGLTEYAYAKGAVFSRVRLKRQEQERLRLLNMQLKQEIGSLALRRQNSSATYTTPPAQAMEIAEELSKTEAVGRLVINLPEAMEEDPISDVMLEKGDKLYIPAKNPTISIMGEVQYSSNHTFRPNMTVEEYLESAGGTKKQADTDRIYIVRADGSVMLPNNSFWFSRKDKPLAPGDTIIVPIDTDYLDGLSTLTSATQILYQIGVAWKAVSD</sequence>
<feature type="signal peptide" evidence="15">
    <location>
        <begin position="1"/>
        <end position="23"/>
    </location>
</feature>
<feature type="domain" description="Soluble ligand binding" evidence="17">
    <location>
        <begin position="545"/>
        <end position="593"/>
    </location>
</feature>
<dbReference type="GO" id="GO:0015159">
    <property type="term" value="F:polysaccharide transmembrane transporter activity"/>
    <property type="evidence" value="ECO:0007669"/>
    <property type="project" value="InterPro"/>
</dbReference>
<feature type="domain" description="Soluble ligand binding" evidence="17">
    <location>
        <begin position="636"/>
        <end position="680"/>
    </location>
</feature>
<keyword evidence="11" id="KW-0472">Membrane</keyword>
<feature type="domain" description="Soluble ligand binding" evidence="17">
    <location>
        <begin position="286"/>
        <end position="334"/>
    </location>
</feature>
<evidence type="ECO:0000256" key="11">
    <source>
        <dbReference type="ARBA" id="ARBA00023136"/>
    </source>
</evidence>
<keyword evidence="3" id="KW-0813">Transport</keyword>
<dbReference type="InterPro" id="IPR003715">
    <property type="entry name" value="Poly_export_N"/>
</dbReference>
<evidence type="ECO:0000256" key="4">
    <source>
        <dbReference type="ARBA" id="ARBA00022452"/>
    </source>
</evidence>
<evidence type="ECO:0000259" key="18">
    <source>
        <dbReference type="Pfam" id="PF22461"/>
    </source>
</evidence>
<keyword evidence="14" id="KW-0449">Lipoprotein</keyword>
<dbReference type="Proteomes" id="UP000018211">
    <property type="component" value="Unassembled WGS sequence"/>
</dbReference>
<evidence type="ECO:0000256" key="9">
    <source>
        <dbReference type="ARBA" id="ARBA00023065"/>
    </source>
</evidence>
<evidence type="ECO:0000313" key="19">
    <source>
        <dbReference type="EMBL" id="CCO48248.1"/>
    </source>
</evidence>
<evidence type="ECO:0000256" key="2">
    <source>
        <dbReference type="ARBA" id="ARBA00009450"/>
    </source>
</evidence>
<dbReference type="RefSeq" id="WP_022612793.1">
    <property type="nucleotide sequence ID" value="NZ_LK391965.1"/>
</dbReference>
<keyword evidence="6" id="KW-0812">Transmembrane</keyword>